<evidence type="ECO:0000256" key="10">
    <source>
        <dbReference type="SAM" id="MobiDB-lite"/>
    </source>
</evidence>
<feature type="region of interest" description="Disordered" evidence="10">
    <location>
        <begin position="356"/>
        <end position="396"/>
    </location>
</feature>
<dbReference type="GO" id="GO:0005524">
    <property type="term" value="F:ATP binding"/>
    <property type="evidence" value="ECO:0007669"/>
    <property type="project" value="UniProtKB-UniRule"/>
</dbReference>
<dbReference type="SUPFAM" id="SSF56112">
    <property type="entry name" value="Protein kinase-like (PK-like)"/>
    <property type="match status" value="1"/>
</dbReference>
<evidence type="ECO:0000256" key="9">
    <source>
        <dbReference type="PROSITE-ProRule" id="PRU10141"/>
    </source>
</evidence>
<dbReference type="eggNOG" id="KOG0583">
    <property type="taxonomic scope" value="Eukaryota"/>
</dbReference>
<organism evidence="12 13">
    <name type="scientific">Strigamia maritima</name>
    <name type="common">European centipede</name>
    <name type="synonym">Geophilus maritimus</name>
    <dbReference type="NCBI Taxonomy" id="126957"/>
    <lineage>
        <taxon>Eukaryota</taxon>
        <taxon>Metazoa</taxon>
        <taxon>Ecdysozoa</taxon>
        <taxon>Arthropoda</taxon>
        <taxon>Myriapoda</taxon>
        <taxon>Chilopoda</taxon>
        <taxon>Pleurostigmophora</taxon>
        <taxon>Geophilomorpha</taxon>
        <taxon>Linotaeniidae</taxon>
        <taxon>Strigamia</taxon>
    </lineage>
</organism>
<dbReference type="InterPro" id="IPR017441">
    <property type="entry name" value="Protein_kinase_ATP_BS"/>
</dbReference>
<protein>
    <recommendedName>
        <fullName evidence="1">non-specific serine/threonine protein kinase</fullName>
        <ecNumber evidence="1">2.7.11.1</ecNumber>
    </recommendedName>
</protein>
<evidence type="ECO:0000256" key="8">
    <source>
        <dbReference type="ARBA" id="ARBA00048679"/>
    </source>
</evidence>
<dbReference type="PROSITE" id="PS50011">
    <property type="entry name" value="PROTEIN_KINASE_DOM"/>
    <property type="match status" value="1"/>
</dbReference>
<evidence type="ECO:0000256" key="1">
    <source>
        <dbReference type="ARBA" id="ARBA00012513"/>
    </source>
</evidence>
<dbReference type="STRING" id="126957.T1J219"/>
<name>T1J219_STRMM</name>
<evidence type="ECO:0000256" key="2">
    <source>
        <dbReference type="ARBA" id="ARBA00022527"/>
    </source>
</evidence>
<keyword evidence="5" id="KW-0418">Kinase</keyword>
<evidence type="ECO:0000313" key="13">
    <source>
        <dbReference type="Proteomes" id="UP000014500"/>
    </source>
</evidence>
<feature type="binding site" evidence="9">
    <location>
        <position position="42"/>
    </location>
    <ligand>
        <name>ATP</name>
        <dbReference type="ChEBI" id="CHEBI:30616"/>
    </ligand>
</feature>
<proteinExistence type="predicted"/>
<dbReference type="PANTHER" id="PTHR24346">
    <property type="entry name" value="MAP/MICROTUBULE AFFINITY-REGULATING KINASE"/>
    <property type="match status" value="1"/>
</dbReference>
<dbReference type="GO" id="GO:0035556">
    <property type="term" value="P:intracellular signal transduction"/>
    <property type="evidence" value="ECO:0007669"/>
    <property type="project" value="TreeGrafter"/>
</dbReference>
<evidence type="ECO:0000256" key="4">
    <source>
        <dbReference type="ARBA" id="ARBA00022741"/>
    </source>
</evidence>
<dbReference type="HOGENOM" id="CLU_000288_157_8_1"/>
<comment type="catalytic activity">
    <reaction evidence="7">
        <text>L-threonyl-[protein] + ATP = O-phospho-L-threonyl-[protein] + ADP + H(+)</text>
        <dbReference type="Rhea" id="RHEA:46608"/>
        <dbReference type="Rhea" id="RHEA-COMP:11060"/>
        <dbReference type="Rhea" id="RHEA-COMP:11605"/>
        <dbReference type="ChEBI" id="CHEBI:15378"/>
        <dbReference type="ChEBI" id="CHEBI:30013"/>
        <dbReference type="ChEBI" id="CHEBI:30616"/>
        <dbReference type="ChEBI" id="CHEBI:61977"/>
        <dbReference type="ChEBI" id="CHEBI:456216"/>
        <dbReference type="EC" id="2.7.11.1"/>
    </reaction>
</comment>
<evidence type="ECO:0000256" key="3">
    <source>
        <dbReference type="ARBA" id="ARBA00022679"/>
    </source>
</evidence>
<dbReference type="EC" id="2.7.11.1" evidence="1"/>
<dbReference type="FunFam" id="3.30.200.20:FF:000003">
    <property type="entry name" value="Non-specific serine/threonine protein kinase"/>
    <property type="match status" value="1"/>
</dbReference>
<evidence type="ECO:0000256" key="7">
    <source>
        <dbReference type="ARBA" id="ARBA00047899"/>
    </source>
</evidence>
<evidence type="ECO:0000259" key="11">
    <source>
        <dbReference type="PROSITE" id="PS50011"/>
    </source>
</evidence>
<comment type="catalytic activity">
    <reaction evidence="8">
        <text>L-seryl-[protein] + ATP = O-phospho-L-seryl-[protein] + ADP + H(+)</text>
        <dbReference type="Rhea" id="RHEA:17989"/>
        <dbReference type="Rhea" id="RHEA-COMP:9863"/>
        <dbReference type="Rhea" id="RHEA-COMP:11604"/>
        <dbReference type="ChEBI" id="CHEBI:15378"/>
        <dbReference type="ChEBI" id="CHEBI:29999"/>
        <dbReference type="ChEBI" id="CHEBI:30616"/>
        <dbReference type="ChEBI" id="CHEBI:83421"/>
        <dbReference type="ChEBI" id="CHEBI:456216"/>
        <dbReference type="EC" id="2.7.11.1"/>
    </reaction>
</comment>
<dbReference type="FunFam" id="1.10.510.10:FF:000271">
    <property type="entry name" value="Non-specific serine/threonine protein kinase"/>
    <property type="match status" value="1"/>
</dbReference>
<dbReference type="PROSITE" id="PS00108">
    <property type="entry name" value="PROTEIN_KINASE_ST"/>
    <property type="match status" value="1"/>
</dbReference>
<dbReference type="GO" id="GO:0004674">
    <property type="term" value="F:protein serine/threonine kinase activity"/>
    <property type="evidence" value="ECO:0007669"/>
    <property type="project" value="UniProtKB-KW"/>
</dbReference>
<dbReference type="InterPro" id="IPR008271">
    <property type="entry name" value="Ser/Thr_kinase_AS"/>
</dbReference>
<dbReference type="AlphaFoldDB" id="T1J219"/>
<dbReference type="InterPro" id="IPR000719">
    <property type="entry name" value="Prot_kinase_dom"/>
</dbReference>
<evidence type="ECO:0000256" key="5">
    <source>
        <dbReference type="ARBA" id="ARBA00022777"/>
    </source>
</evidence>
<evidence type="ECO:0000313" key="12">
    <source>
        <dbReference type="EnsemblMetazoa" id="SMAR007595-PA"/>
    </source>
</evidence>
<dbReference type="PROSITE" id="PS00107">
    <property type="entry name" value="PROTEIN_KINASE_ATP"/>
    <property type="match status" value="1"/>
</dbReference>
<dbReference type="CDD" id="cd14341">
    <property type="entry name" value="UBA_MELK"/>
    <property type="match status" value="1"/>
</dbReference>
<keyword evidence="6 9" id="KW-0067">ATP-binding</keyword>
<feature type="compositionally biased region" description="Polar residues" evidence="10">
    <location>
        <begin position="356"/>
        <end position="367"/>
    </location>
</feature>
<dbReference type="PhylomeDB" id="T1J219"/>
<dbReference type="GO" id="GO:0005737">
    <property type="term" value="C:cytoplasm"/>
    <property type="evidence" value="ECO:0007669"/>
    <property type="project" value="TreeGrafter"/>
</dbReference>
<evidence type="ECO:0000256" key="6">
    <source>
        <dbReference type="ARBA" id="ARBA00022840"/>
    </source>
</evidence>
<dbReference type="InterPro" id="IPR048637">
    <property type="entry name" value="MELK_UBA"/>
</dbReference>
<dbReference type="SMART" id="SM00220">
    <property type="entry name" value="S_TKc"/>
    <property type="match status" value="1"/>
</dbReference>
<reference evidence="13" key="1">
    <citation type="submission" date="2011-05" db="EMBL/GenBank/DDBJ databases">
        <authorList>
            <person name="Richards S.R."/>
            <person name="Qu J."/>
            <person name="Jiang H."/>
            <person name="Jhangiani S.N."/>
            <person name="Agravi P."/>
            <person name="Goodspeed R."/>
            <person name="Gross S."/>
            <person name="Mandapat C."/>
            <person name="Jackson L."/>
            <person name="Mathew T."/>
            <person name="Pu L."/>
            <person name="Thornton R."/>
            <person name="Saada N."/>
            <person name="Wilczek-Boney K.B."/>
            <person name="Lee S."/>
            <person name="Kovar C."/>
            <person name="Wu Y."/>
            <person name="Scherer S.E."/>
            <person name="Worley K.C."/>
            <person name="Muzny D.M."/>
            <person name="Gibbs R."/>
        </authorList>
    </citation>
    <scope>NUCLEOTIDE SEQUENCE</scope>
    <source>
        <strain evidence="13">Brora</strain>
    </source>
</reference>
<dbReference type="EMBL" id="JH431793">
    <property type="status" value="NOT_ANNOTATED_CDS"/>
    <property type="molecule type" value="Genomic_DNA"/>
</dbReference>
<dbReference type="Proteomes" id="UP000014500">
    <property type="component" value="Unassembled WGS sequence"/>
</dbReference>
<feature type="domain" description="Protein kinase" evidence="11">
    <location>
        <begin position="13"/>
        <end position="268"/>
    </location>
</feature>
<dbReference type="Pfam" id="PF00069">
    <property type="entry name" value="Pkinase"/>
    <property type="match status" value="1"/>
</dbReference>
<reference evidence="12" key="2">
    <citation type="submission" date="2015-02" db="UniProtKB">
        <authorList>
            <consortium name="EnsemblMetazoa"/>
        </authorList>
    </citation>
    <scope>IDENTIFICATION</scope>
</reference>
<dbReference type="EnsemblMetazoa" id="SMAR007595-RA">
    <property type="protein sequence ID" value="SMAR007595-PA"/>
    <property type="gene ID" value="SMAR007595"/>
</dbReference>
<sequence length="581" mass="66198">MPSQLESILEGQYHLHKTIGTGGFAKVKLATHVATNEKVAIKIMDKKSLGDDLPRVKMEIEALKHLSHQNICILYQVIETDSKIMLIMEVKVYCPGGELFDYIVEKDRLDEKEAMNFFRQIVAAVAYMHHYGYAHRDLKPENLLLDNDLNLKLIDFGLCAKPKGGMESHLATCCGSPAYAAPELISGVVYLGSEVDIWSMGVLLYALLCGCLPFDDDNTAVLYRKIQTGLYCKPAWLSKEMISLLDQLLQVNPKKRITIKELLQHPWLTEGGSPLNWRSRYKHSAANLEKDCVMELSMYFGQPLKSIEDSLRQRNYDYLTSTYFLLLERKSLGKTVRLVFLPTPLSQTRVFKNSDNIKLSKGNTNKSTDQKENFREPLAPTPRRKRANLVETPKSTKKPMHSDYYLLERVSCLAEIPRNMMECYALSPPTKISPSRSVDTQLNELKNYPLNMDSEKKLQLAIGRNYLFGWAHRQGCLQCNCILAPGLSASKSIDSEIECPMTPENKMGKMSFGSSKKMFGSIERGLDRVKNILTPKKKIVVDRPKIAKDNPHFYDYIVKMMFGYHSLHCFVSRTEIRIEPE</sequence>
<keyword evidence="13" id="KW-1185">Reference proteome</keyword>
<keyword evidence="3" id="KW-0808">Transferase</keyword>
<dbReference type="InterPro" id="IPR011009">
    <property type="entry name" value="Kinase-like_dom_sf"/>
</dbReference>
<keyword evidence="4 9" id="KW-0547">Nucleotide-binding</keyword>
<dbReference type="PANTHER" id="PTHR24346:SF30">
    <property type="entry name" value="MATERNAL EMBRYONIC LEUCINE ZIPPER KINASE"/>
    <property type="match status" value="1"/>
</dbReference>
<keyword evidence="2" id="KW-0723">Serine/threonine-protein kinase</keyword>
<dbReference type="Gene3D" id="1.10.510.10">
    <property type="entry name" value="Transferase(Phosphotransferase) domain 1"/>
    <property type="match status" value="1"/>
</dbReference>
<accession>T1J219</accession>
<dbReference type="Pfam" id="PF21594">
    <property type="entry name" value="UBA_MELK"/>
    <property type="match status" value="1"/>
</dbReference>